<evidence type="ECO:0000313" key="2">
    <source>
        <dbReference type="Proteomes" id="UP001054837"/>
    </source>
</evidence>
<proteinExistence type="predicted"/>
<reference evidence="1 2" key="1">
    <citation type="submission" date="2021-06" db="EMBL/GenBank/DDBJ databases">
        <title>Caerostris darwini draft genome.</title>
        <authorList>
            <person name="Kono N."/>
            <person name="Arakawa K."/>
        </authorList>
    </citation>
    <scope>NUCLEOTIDE SEQUENCE [LARGE SCALE GENOMIC DNA]</scope>
</reference>
<comment type="caution">
    <text evidence="1">The sequence shown here is derived from an EMBL/GenBank/DDBJ whole genome shotgun (WGS) entry which is preliminary data.</text>
</comment>
<dbReference type="EMBL" id="BPLQ01014125">
    <property type="protein sequence ID" value="GIY77458.1"/>
    <property type="molecule type" value="Genomic_DNA"/>
</dbReference>
<sequence length="132" mass="14811">MNIPKEHYHFTSHRPNRMIPGFNLNESQHSSCHGLAQYPEVLECEKTALFAPPSKFQCQESVSIITLDAFLTKAKKALFKGVLNNNSTLVEFPRWQIEPSCWLSVTGNVCRMSKGAGALASFAFDVAIAFYR</sequence>
<keyword evidence="2" id="KW-1185">Reference proteome</keyword>
<name>A0AAV4W5C8_9ARAC</name>
<organism evidence="1 2">
    <name type="scientific">Caerostris darwini</name>
    <dbReference type="NCBI Taxonomy" id="1538125"/>
    <lineage>
        <taxon>Eukaryota</taxon>
        <taxon>Metazoa</taxon>
        <taxon>Ecdysozoa</taxon>
        <taxon>Arthropoda</taxon>
        <taxon>Chelicerata</taxon>
        <taxon>Arachnida</taxon>
        <taxon>Araneae</taxon>
        <taxon>Araneomorphae</taxon>
        <taxon>Entelegynae</taxon>
        <taxon>Araneoidea</taxon>
        <taxon>Araneidae</taxon>
        <taxon>Caerostris</taxon>
    </lineage>
</organism>
<dbReference type="Proteomes" id="UP001054837">
    <property type="component" value="Unassembled WGS sequence"/>
</dbReference>
<dbReference type="AlphaFoldDB" id="A0AAV4W5C8"/>
<accession>A0AAV4W5C8</accession>
<evidence type="ECO:0000313" key="1">
    <source>
        <dbReference type="EMBL" id="GIY77458.1"/>
    </source>
</evidence>
<protein>
    <submittedName>
        <fullName evidence="1">Uncharacterized protein</fullName>
    </submittedName>
</protein>
<gene>
    <name evidence="1" type="ORF">CDAR_265001</name>
</gene>